<protein>
    <submittedName>
        <fullName evidence="2">Uncharacterized protein</fullName>
    </submittedName>
</protein>
<dbReference type="RefSeq" id="WP_006036390.1">
    <property type="nucleotide sequence ID" value="NZ_AEDD01000001.1"/>
</dbReference>
<evidence type="ECO:0000256" key="1">
    <source>
        <dbReference type="SAM" id="MobiDB-lite"/>
    </source>
</evidence>
<organism evidence="2 3">
    <name type="scientific">Paenibacillus curdlanolyticus YK9</name>
    <dbReference type="NCBI Taxonomy" id="717606"/>
    <lineage>
        <taxon>Bacteria</taxon>
        <taxon>Bacillati</taxon>
        <taxon>Bacillota</taxon>
        <taxon>Bacilli</taxon>
        <taxon>Bacillales</taxon>
        <taxon>Paenibacillaceae</taxon>
        <taxon>Paenibacillus</taxon>
    </lineage>
</organism>
<gene>
    <name evidence="2" type="ORF">PaecuDRAFT_0373</name>
</gene>
<sequence>MFFILCGVANPGPTPEEKAAIAQKAAAKAEAKAESEEAKLAKNKAEEAADQEAERKKQEREQIAVKEAAAREQKDEQNAEGQQKAQTPEQWTVDNVVEHLNKLDALNGKGKFTDQYDFPSQIVKHDKSAHGKTNLRDAYVVQLSIVDSSDGSITNDETIKDMAFHIVQELHNHQKNIAFNISLVELHFPNTDNEYGAGGVNFIVGMNVVQEYFKKPRTSMVSVDKATGETVELQFDAASFYEWIEVHFTMPEDERVLAEDTAWTLISDKAKP</sequence>
<reference evidence="2 3" key="1">
    <citation type="submission" date="2010-07" db="EMBL/GenBank/DDBJ databases">
        <title>The draft genome of Paenibacillus curdlanolyticus YK9.</title>
        <authorList>
            <consortium name="US DOE Joint Genome Institute (JGI-PGF)"/>
            <person name="Lucas S."/>
            <person name="Copeland A."/>
            <person name="Lapidus A."/>
            <person name="Cheng J.-F."/>
            <person name="Bruce D."/>
            <person name="Goodwin L."/>
            <person name="Pitluck S."/>
            <person name="Land M.L."/>
            <person name="Hauser L."/>
            <person name="Chang Y.-J."/>
            <person name="Jeffries C."/>
            <person name="Anderson I.J."/>
            <person name="Johnson E."/>
            <person name="Loganathan U."/>
            <person name="Mulhopadhyay B."/>
            <person name="Kyrpides N."/>
            <person name="Woyke T.J."/>
        </authorList>
    </citation>
    <scope>NUCLEOTIDE SEQUENCE [LARGE SCALE GENOMIC DNA]</scope>
    <source>
        <strain evidence="2 3">YK9</strain>
    </source>
</reference>
<proteinExistence type="predicted"/>
<dbReference type="OrthoDB" id="3035252at2"/>
<evidence type="ECO:0000313" key="3">
    <source>
        <dbReference type="Proteomes" id="UP000005387"/>
    </source>
</evidence>
<dbReference type="AlphaFoldDB" id="E0I3J8"/>
<evidence type="ECO:0000313" key="2">
    <source>
        <dbReference type="EMBL" id="EFM12862.1"/>
    </source>
</evidence>
<dbReference type="Proteomes" id="UP000005387">
    <property type="component" value="Unassembled WGS sequence"/>
</dbReference>
<feature type="region of interest" description="Disordered" evidence="1">
    <location>
        <begin position="29"/>
        <end position="89"/>
    </location>
</feature>
<dbReference type="EMBL" id="AEDD01000001">
    <property type="protein sequence ID" value="EFM12862.1"/>
    <property type="molecule type" value="Genomic_DNA"/>
</dbReference>
<feature type="compositionally biased region" description="Basic and acidic residues" evidence="1">
    <location>
        <begin position="29"/>
        <end position="77"/>
    </location>
</feature>
<keyword evidence="3" id="KW-1185">Reference proteome</keyword>
<accession>E0I3J8</accession>
<dbReference type="STRING" id="717606.PaecuDRAFT_0373"/>
<name>E0I3J8_9BACL</name>
<feature type="compositionally biased region" description="Polar residues" evidence="1">
    <location>
        <begin position="79"/>
        <end position="89"/>
    </location>
</feature>